<evidence type="ECO:0000256" key="3">
    <source>
        <dbReference type="ARBA" id="ARBA00022801"/>
    </source>
</evidence>
<feature type="domain" description="Prohead serine protease" evidence="5">
    <location>
        <begin position="20"/>
        <end position="128"/>
    </location>
</feature>
<reference evidence="6 7" key="1">
    <citation type="submission" date="2019-11" db="EMBL/GenBank/DDBJ databases">
        <title>Whole genome sequencing and comparative genomics analyses of five strains of Spiroplasma citri.</title>
        <authorList>
            <person name="Yokomi R."/>
            <person name="Chen J."/>
            <person name="Rattner R."/>
            <person name="Vidalakis G."/>
        </authorList>
    </citation>
    <scope>NUCLEOTIDE SEQUENCE [LARGE SCALE GENOMIC DNA]</scope>
    <source>
        <strain evidence="6 7">BR12</strain>
    </source>
</reference>
<sequence length="240" mass="28983">MWCSWLSQWHYWLQKFWKWFKNGKTVPVFLSHNHEKILGVADLENRKDGLWAKIKIYTNTNYGKETYEIAKQMQKDNRPMQLSIGYRILKSEPTEINGQVVRYLKQIEVDKISLVPLGTNPQSKIQEIKNIKGEKNGKSKFKRIKWQNYWFQQWIRRKKEQLENMELKKNNLANKELQEQKELLTAIKKLNEEITENQKIRNEYLEKNIKNIENGNSTILQTLRGQNKWKLKLFIIKKIF</sequence>
<evidence type="ECO:0000259" key="5">
    <source>
        <dbReference type="Pfam" id="PF04586"/>
    </source>
</evidence>
<evidence type="ECO:0000313" key="7">
    <source>
        <dbReference type="Proteomes" id="UP000464735"/>
    </source>
</evidence>
<dbReference type="GO" id="GO:0008233">
    <property type="term" value="F:peptidase activity"/>
    <property type="evidence" value="ECO:0007669"/>
    <property type="project" value="UniProtKB-KW"/>
</dbReference>
<protein>
    <recommendedName>
        <fullName evidence="5">Prohead serine protease domain-containing protein</fullName>
    </recommendedName>
</protein>
<name>A0AAJ4JYT0_SPICI</name>
<dbReference type="Pfam" id="PF04586">
    <property type="entry name" value="Peptidase_S78"/>
    <property type="match status" value="1"/>
</dbReference>
<keyword evidence="1" id="KW-1188">Viral release from host cell</keyword>
<keyword evidence="4" id="KW-0175">Coiled coil</keyword>
<dbReference type="GO" id="GO:0006508">
    <property type="term" value="P:proteolysis"/>
    <property type="evidence" value="ECO:0007669"/>
    <property type="project" value="UniProtKB-KW"/>
</dbReference>
<keyword evidence="3" id="KW-0378">Hydrolase</keyword>
<feature type="coiled-coil region" evidence="4">
    <location>
        <begin position="155"/>
        <end position="207"/>
    </location>
</feature>
<organism evidence="6 7">
    <name type="scientific">Spiroplasma citri</name>
    <dbReference type="NCBI Taxonomy" id="2133"/>
    <lineage>
        <taxon>Bacteria</taxon>
        <taxon>Bacillati</taxon>
        <taxon>Mycoplasmatota</taxon>
        <taxon>Mollicutes</taxon>
        <taxon>Entomoplasmatales</taxon>
        <taxon>Spiroplasmataceae</taxon>
        <taxon>Spiroplasma</taxon>
    </lineage>
</organism>
<accession>A0AAJ4JYT0</accession>
<dbReference type="InterPro" id="IPR054613">
    <property type="entry name" value="Peptidase_S78_dom"/>
</dbReference>
<evidence type="ECO:0000256" key="1">
    <source>
        <dbReference type="ARBA" id="ARBA00022612"/>
    </source>
</evidence>
<keyword evidence="2" id="KW-0645">Protease</keyword>
<gene>
    <name evidence="6" type="ORF">GL298_08190</name>
</gene>
<dbReference type="AlphaFoldDB" id="A0AAJ4JYT0"/>
<evidence type="ECO:0000313" key="6">
    <source>
        <dbReference type="EMBL" id="QIA69447.1"/>
    </source>
</evidence>
<dbReference type="Proteomes" id="UP000464735">
    <property type="component" value="Chromosome"/>
</dbReference>
<evidence type="ECO:0000256" key="2">
    <source>
        <dbReference type="ARBA" id="ARBA00022670"/>
    </source>
</evidence>
<evidence type="ECO:0000256" key="4">
    <source>
        <dbReference type="SAM" id="Coils"/>
    </source>
</evidence>
<dbReference type="EMBL" id="CP046368">
    <property type="protein sequence ID" value="QIA69447.1"/>
    <property type="molecule type" value="Genomic_DNA"/>
</dbReference>
<proteinExistence type="predicted"/>